<evidence type="ECO:0000259" key="7">
    <source>
        <dbReference type="Pfam" id="PF00487"/>
    </source>
</evidence>
<evidence type="ECO:0000313" key="9">
    <source>
        <dbReference type="EMBL" id="KAL3694947.1"/>
    </source>
</evidence>
<dbReference type="InterPro" id="IPR012171">
    <property type="entry name" value="Fatty_acid_desaturase"/>
</dbReference>
<keyword evidence="5 6" id="KW-0472">Membrane</keyword>
<evidence type="ECO:0000256" key="6">
    <source>
        <dbReference type="SAM" id="Phobius"/>
    </source>
</evidence>
<comment type="pathway">
    <text evidence="2">Lipid metabolism.</text>
</comment>
<gene>
    <name evidence="9" type="ORF">R1sor_008598</name>
</gene>
<evidence type="ECO:0008006" key="11">
    <source>
        <dbReference type="Google" id="ProtNLM"/>
    </source>
</evidence>
<comment type="subcellular location">
    <subcellularLocation>
        <location evidence="1">Membrane</location>
    </subcellularLocation>
</comment>
<feature type="domain" description="Fatty acid desaturase" evidence="7">
    <location>
        <begin position="147"/>
        <end position="402"/>
    </location>
</feature>
<sequence length="524" mass="59561">MLALGVTQSTVGVSLAGLRSSKFGGDASPFRCKNVLRSGLELKQQVVRPVGLFSSAEDGNGFFKQFRKRKPVEKANVAVPTRPMVMPEEREDDDFDPSARPPFTLSDIRAAIPKHCWEKNVWKSMSYVLRDVAIVFGLAAGAAYLNNWLVWPLYWFAQGTMFWALFVLGHDCGHGSFSSNKTLNDVVGHLTHSSILVPYHGWRISHRTHHQNHGHVENDESWHPLTESMYRDLEDATRLGRLKLPWAMFAYPFYLWGRSPGKTGSHYDPKSDLFVPNEKNDVLTSTACWSAMVALLLGLTVAVGPLWMLKLYVVPYWLNVVWLDLVTYLHHHGYEKKVPWYRGAEWNYMRGGLSTIDRDYGLFNNIHHDIGTHVVHHLFPQIPHYHLIEATEAIKPVLGKYYREPAKSPGPFPFHLLSVLTKSFAQDHYVKDEGDVVFYQNDRITSWLLRVVSMLLFAFSTSTPVSGSVIDLRQFGRKNGVGPPRAYDGSLDEWTQFNSRFLGRDEVAPAIEESELDSEQPSFV</sequence>
<evidence type="ECO:0000256" key="5">
    <source>
        <dbReference type="ARBA" id="ARBA00023136"/>
    </source>
</evidence>
<dbReference type="CDD" id="cd03507">
    <property type="entry name" value="Delta12-FADS-like"/>
    <property type="match status" value="1"/>
</dbReference>
<dbReference type="Proteomes" id="UP001633002">
    <property type="component" value="Unassembled WGS sequence"/>
</dbReference>
<evidence type="ECO:0000256" key="2">
    <source>
        <dbReference type="ARBA" id="ARBA00005189"/>
    </source>
</evidence>
<comment type="similarity">
    <text evidence="3">Belongs to the fatty acid desaturase type 1 family.</text>
</comment>
<reference evidence="9 10" key="1">
    <citation type="submission" date="2024-09" db="EMBL/GenBank/DDBJ databases">
        <title>Chromosome-scale assembly of Riccia sorocarpa.</title>
        <authorList>
            <person name="Paukszto L."/>
        </authorList>
    </citation>
    <scope>NUCLEOTIDE SEQUENCE [LARGE SCALE GENOMIC DNA]</scope>
    <source>
        <strain evidence="9">LP-2024</strain>
        <tissue evidence="9">Aerial parts of the thallus</tissue>
    </source>
</reference>
<keyword evidence="6" id="KW-0812">Transmembrane</keyword>
<evidence type="ECO:0000256" key="4">
    <source>
        <dbReference type="ARBA" id="ARBA00023002"/>
    </source>
</evidence>
<dbReference type="GO" id="GO:0016020">
    <property type="term" value="C:membrane"/>
    <property type="evidence" value="ECO:0007669"/>
    <property type="project" value="UniProtKB-SubCell"/>
</dbReference>
<organism evidence="9 10">
    <name type="scientific">Riccia sorocarpa</name>
    <dbReference type="NCBI Taxonomy" id="122646"/>
    <lineage>
        <taxon>Eukaryota</taxon>
        <taxon>Viridiplantae</taxon>
        <taxon>Streptophyta</taxon>
        <taxon>Embryophyta</taxon>
        <taxon>Marchantiophyta</taxon>
        <taxon>Marchantiopsida</taxon>
        <taxon>Marchantiidae</taxon>
        <taxon>Marchantiales</taxon>
        <taxon>Ricciaceae</taxon>
        <taxon>Riccia</taxon>
    </lineage>
</organism>
<keyword evidence="4" id="KW-0560">Oxidoreductase</keyword>
<dbReference type="EMBL" id="JBJQOH010000003">
    <property type="protein sequence ID" value="KAL3694947.1"/>
    <property type="molecule type" value="Genomic_DNA"/>
</dbReference>
<dbReference type="InterPro" id="IPR021863">
    <property type="entry name" value="FAS_N"/>
</dbReference>
<feature type="transmembrane region" description="Helical" evidence="6">
    <location>
        <begin position="287"/>
        <end position="309"/>
    </location>
</feature>
<dbReference type="InterPro" id="IPR005804">
    <property type="entry name" value="FA_desaturase_dom"/>
</dbReference>
<evidence type="ECO:0000256" key="3">
    <source>
        <dbReference type="ARBA" id="ARBA00009295"/>
    </source>
</evidence>
<dbReference type="AlphaFoldDB" id="A0ABD3HXE7"/>
<dbReference type="Pfam" id="PF00487">
    <property type="entry name" value="FA_desaturase"/>
    <property type="match status" value="1"/>
</dbReference>
<evidence type="ECO:0000256" key="1">
    <source>
        <dbReference type="ARBA" id="ARBA00004370"/>
    </source>
</evidence>
<name>A0ABD3HXE7_9MARC</name>
<proteinExistence type="inferred from homology"/>
<protein>
    <recommendedName>
        <fullName evidence="11">Omega-3 fatty acid desaturase</fullName>
    </recommendedName>
</protein>
<dbReference type="Pfam" id="PF11960">
    <property type="entry name" value="DUF3474"/>
    <property type="match status" value="1"/>
</dbReference>
<dbReference type="GO" id="GO:0016491">
    <property type="term" value="F:oxidoreductase activity"/>
    <property type="evidence" value="ECO:0007669"/>
    <property type="project" value="UniProtKB-KW"/>
</dbReference>
<feature type="transmembrane region" description="Helical" evidence="6">
    <location>
        <begin position="127"/>
        <end position="145"/>
    </location>
</feature>
<keyword evidence="10" id="KW-1185">Reference proteome</keyword>
<accession>A0ABD3HXE7</accession>
<dbReference type="PANTHER" id="PTHR32100">
    <property type="entry name" value="OMEGA-6 FATTY ACID DESATURASE, CHLOROPLASTIC"/>
    <property type="match status" value="1"/>
</dbReference>
<evidence type="ECO:0000259" key="8">
    <source>
        <dbReference type="Pfam" id="PF11960"/>
    </source>
</evidence>
<keyword evidence="6" id="KW-1133">Transmembrane helix</keyword>
<comment type="caution">
    <text evidence="9">The sequence shown here is derived from an EMBL/GenBank/DDBJ whole genome shotgun (WGS) entry which is preliminary data.</text>
</comment>
<evidence type="ECO:0000313" key="10">
    <source>
        <dbReference type="Proteomes" id="UP001633002"/>
    </source>
</evidence>
<feature type="domain" description="Fatty acid desaturase N-terminal" evidence="8">
    <location>
        <begin position="88"/>
        <end position="140"/>
    </location>
</feature>